<accession>A0AAE3JLG5</accession>
<comment type="caution">
    <text evidence="1">The sequence shown here is derived from an EMBL/GenBank/DDBJ whole genome shotgun (WGS) entry which is preliminary data.</text>
</comment>
<evidence type="ECO:0000313" key="1">
    <source>
        <dbReference type="EMBL" id="MCD1654794.1"/>
    </source>
</evidence>
<dbReference type="Proteomes" id="UP001198163">
    <property type="component" value="Unassembled WGS sequence"/>
</dbReference>
<protein>
    <submittedName>
        <fullName evidence="1">DUF2764 domain-containing protein</fullName>
    </submittedName>
</protein>
<evidence type="ECO:0000313" key="2">
    <source>
        <dbReference type="Proteomes" id="UP001198163"/>
    </source>
</evidence>
<reference evidence="1" key="1">
    <citation type="submission" date="2021-08" db="EMBL/GenBank/DDBJ databases">
        <title>Comparative analyses of Brucepasteria parasyntrophica and Teretinema zuelzerae.</title>
        <authorList>
            <person name="Song Y."/>
            <person name="Brune A."/>
        </authorList>
    </citation>
    <scope>NUCLEOTIDE SEQUENCE</scope>
    <source>
        <strain evidence="1">DSM 1903</strain>
    </source>
</reference>
<proteinExistence type="predicted"/>
<dbReference type="EMBL" id="JAINWA010000003">
    <property type="protein sequence ID" value="MCD1654794.1"/>
    <property type="molecule type" value="Genomic_DNA"/>
</dbReference>
<gene>
    <name evidence="1" type="ORF">K7J14_08765</name>
</gene>
<dbReference type="AlphaFoldDB" id="A0AAE3JLG5"/>
<keyword evidence="2" id="KW-1185">Reference proteome</keyword>
<name>A0AAE3JLG5_9SPIR</name>
<dbReference type="RefSeq" id="WP_230755347.1">
    <property type="nucleotide sequence ID" value="NZ_JAINWA010000003.1"/>
</dbReference>
<organism evidence="1 2">
    <name type="scientific">Teretinema zuelzerae</name>
    <dbReference type="NCBI Taxonomy" id="156"/>
    <lineage>
        <taxon>Bacteria</taxon>
        <taxon>Pseudomonadati</taxon>
        <taxon>Spirochaetota</taxon>
        <taxon>Spirochaetia</taxon>
        <taxon>Spirochaetales</taxon>
        <taxon>Treponemataceae</taxon>
        <taxon>Teretinema</taxon>
    </lineage>
</organism>
<sequence>MSSYYYLMAQLPGILPNLPLPVTYDQFKETASRFISARDNKILAALSLEPPRPEHKTGSVLVDSWYERERILRLCLERLRAARFKRDVHWTQEEEESVLKYPDIQQAAKNVSGLESPLDAERALENIRRSWAESLRGNHFFDSEALFAYAISLLLHERGDRFTKEAGRASYTSIYNQILGEEA</sequence>